<dbReference type="PANTHER" id="PTHR43390:SF1">
    <property type="entry name" value="CHLOROPLAST PROCESSING PEPTIDASE"/>
    <property type="match status" value="1"/>
</dbReference>
<feature type="transmembrane region" description="Helical" evidence="5">
    <location>
        <begin position="106"/>
        <end position="125"/>
    </location>
</feature>
<dbReference type="PANTHER" id="PTHR43390">
    <property type="entry name" value="SIGNAL PEPTIDASE I"/>
    <property type="match status" value="1"/>
</dbReference>
<feature type="domain" description="Peptidase S26" evidence="6">
    <location>
        <begin position="511"/>
        <end position="547"/>
    </location>
</feature>
<feature type="active site" evidence="4">
    <location>
        <position position="134"/>
    </location>
</feature>
<comment type="caution">
    <text evidence="7">The sequence shown here is derived from an EMBL/GenBank/DDBJ whole genome shotgun (WGS) entry which is preliminary data.</text>
</comment>
<keyword evidence="5" id="KW-0472">Membrane</keyword>
<dbReference type="OrthoDB" id="9802919at2"/>
<dbReference type="SUPFAM" id="SSF51306">
    <property type="entry name" value="LexA/Signal peptidase"/>
    <property type="match status" value="2"/>
</dbReference>
<protein>
    <recommendedName>
        <fullName evidence="2">Signal peptidase I</fullName>
    </recommendedName>
    <alternativeName>
        <fullName evidence="3">Leader peptidase I</fullName>
    </alternativeName>
</protein>
<evidence type="ECO:0000256" key="4">
    <source>
        <dbReference type="PIRSR" id="PIRSR600223-1"/>
    </source>
</evidence>
<dbReference type="GO" id="GO:0006465">
    <property type="term" value="P:signal peptide processing"/>
    <property type="evidence" value="ECO:0007669"/>
    <property type="project" value="InterPro"/>
</dbReference>
<keyword evidence="5" id="KW-1133">Transmembrane helix</keyword>
<sequence length="565" mass="64639">MFIPGIHIVMWMVANVSYIRRFGFFSIGETLQGIFFPYLILWKIANDENLPALAPTNWASPVEVAKRTNSDHVALFLALPVIGHLVAYVLSFRSKRIGKKSAIKEWGDSIIFALVAASIIRTYVFEPFQIPTGSMEKTLLVGDFLFVNKLAYGPKVPVTPLSFPLVHNTIPWINVKSYLGIETSNYYRLPGFGKVERNDVMVFNYPSGDTAIYDPRVPNGLMGHDYHQVLNSEALWYWFQNMQQTHPEAFQLLQQKSMATNQSLDELILDSLGSDFIQHIDQWRQKARTAIASGVTYSRGGMPEKGLNYIAHYGVIYRPVDKRENYIKRCVALPGDEIEIIRSVLYINGKKAYRAPNQNLAYTISGDPLLERYLTSLGLSQNEGDYVVNANGIEIVYLTDSKLAELKRMSPKSSFNLYLAPQYSDDKSHKPTYSELIRNLDNFPKDFYINNTVSDFTKFRIPKKGAVVELTKDNIAWYRRAITAYEGHKLQEKKDGIYIDGKKATTYKFAMNYYWLMGDNRYNSADSRVWGYVPEDHVVGKASVVWFSKSAFTGIRWDRMFTKIE</sequence>
<dbReference type="Pfam" id="PF10502">
    <property type="entry name" value="Peptidase_S26"/>
    <property type="match status" value="3"/>
</dbReference>
<feature type="active site" evidence="4">
    <location>
        <position position="328"/>
    </location>
</feature>
<feature type="transmembrane region" description="Helical" evidence="5">
    <location>
        <begin position="21"/>
        <end position="41"/>
    </location>
</feature>
<evidence type="ECO:0000313" key="7">
    <source>
        <dbReference type="EMBL" id="TSJ48261.1"/>
    </source>
</evidence>
<evidence type="ECO:0000313" key="8">
    <source>
        <dbReference type="Proteomes" id="UP000316008"/>
    </source>
</evidence>
<dbReference type="GO" id="GO:0016020">
    <property type="term" value="C:membrane"/>
    <property type="evidence" value="ECO:0007669"/>
    <property type="project" value="InterPro"/>
</dbReference>
<name>A0A556N831_9FLAO</name>
<dbReference type="Proteomes" id="UP000316008">
    <property type="component" value="Unassembled WGS sequence"/>
</dbReference>
<keyword evidence="8" id="KW-1185">Reference proteome</keyword>
<accession>A0A556N831</accession>
<gene>
    <name evidence="7" type="ORF">FO442_01540</name>
</gene>
<evidence type="ECO:0000259" key="6">
    <source>
        <dbReference type="Pfam" id="PF10502"/>
    </source>
</evidence>
<dbReference type="GO" id="GO:0004252">
    <property type="term" value="F:serine-type endopeptidase activity"/>
    <property type="evidence" value="ECO:0007669"/>
    <property type="project" value="InterPro"/>
</dbReference>
<proteinExistence type="inferred from homology"/>
<dbReference type="CDD" id="cd06530">
    <property type="entry name" value="S26_SPase_I"/>
    <property type="match status" value="2"/>
</dbReference>
<dbReference type="AlphaFoldDB" id="A0A556N831"/>
<evidence type="ECO:0000256" key="1">
    <source>
        <dbReference type="ARBA" id="ARBA00009370"/>
    </source>
</evidence>
<reference evidence="7 8" key="1">
    <citation type="submission" date="2019-07" db="EMBL/GenBank/DDBJ databases">
        <authorList>
            <person name="Huq M.A."/>
        </authorList>
    </citation>
    <scope>NUCLEOTIDE SEQUENCE [LARGE SCALE GENOMIC DNA]</scope>
    <source>
        <strain evidence="7 8">MAH-3</strain>
    </source>
</reference>
<keyword evidence="5" id="KW-0812">Transmembrane</keyword>
<evidence type="ECO:0000256" key="3">
    <source>
        <dbReference type="ARBA" id="ARBA00029906"/>
    </source>
</evidence>
<dbReference type="Gene3D" id="2.10.109.10">
    <property type="entry name" value="Umud Fragment, subunit A"/>
    <property type="match status" value="3"/>
</dbReference>
<feature type="domain" description="Peptidase S26" evidence="6">
    <location>
        <begin position="316"/>
        <end position="353"/>
    </location>
</feature>
<dbReference type="PRINTS" id="PR00727">
    <property type="entry name" value="LEADERPTASE"/>
</dbReference>
<dbReference type="EMBL" id="VLPL01000001">
    <property type="protein sequence ID" value="TSJ48261.1"/>
    <property type="molecule type" value="Genomic_DNA"/>
</dbReference>
<dbReference type="InterPro" id="IPR036286">
    <property type="entry name" value="LexA/Signal_pep-like_sf"/>
</dbReference>
<organism evidence="7 8">
    <name type="scientific">Fluviicola chungangensis</name>
    <dbReference type="NCBI Taxonomy" id="2597671"/>
    <lineage>
        <taxon>Bacteria</taxon>
        <taxon>Pseudomonadati</taxon>
        <taxon>Bacteroidota</taxon>
        <taxon>Flavobacteriia</taxon>
        <taxon>Flavobacteriales</taxon>
        <taxon>Crocinitomicaceae</taxon>
        <taxon>Fluviicola</taxon>
    </lineage>
</organism>
<feature type="domain" description="Peptidase S26" evidence="6">
    <location>
        <begin position="104"/>
        <end position="210"/>
    </location>
</feature>
<evidence type="ECO:0000256" key="5">
    <source>
        <dbReference type="SAM" id="Phobius"/>
    </source>
</evidence>
<dbReference type="InterPro" id="IPR019533">
    <property type="entry name" value="Peptidase_S26"/>
</dbReference>
<feature type="transmembrane region" description="Helical" evidence="5">
    <location>
        <begin position="73"/>
        <end position="94"/>
    </location>
</feature>
<evidence type="ECO:0000256" key="2">
    <source>
        <dbReference type="ARBA" id="ARBA00019232"/>
    </source>
</evidence>
<comment type="similarity">
    <text evidence="1">Belongs to the peptidase S26 family.</text>
</comment>
<dbReference type="InterPro" id="IPR000223">
    <property type="entry name" value="Pept_S26A_signal_pept_1"/>
</dbReference>